<evidence type="ECO:0000256" key="2">
    <source>
        <dbReference type="SAM" id="Phobius"/>
    </source>
</evidence>
<dbReference type="Proteomes" id="UP001183809">
    <property type="component" value="Unassembled WGS sequence"/>
</dbReference>
<keyword evidence="2" id="KW-0812">Transmembrane</keyword>
<proteinExistence type="predicted"/>
<feature type="compositionally biased region" description="Pro residues" evidence="1">
    <location>
        <begin position="36"/>
        <end position="47"/>
    </location>
</feature>
<reference evidence="4" key="1">
    <citation type="submission" date="2023-07" db="EMBL/GenBank/DDBJ databases">
        <title>30 novel species of actinomycetes from the DSMZ collection.</title>
        <authorList>
            <person name="Nouioui I."/>
        </authorList>
    </citation>
    <scope>NUCLEOTIDE SEQUENCE [LARGE SCALE GENOMIC DNA]</scope>
    <source>
        <strain evidence="4">DSM 41699</strain>
    </source>
</reference>
<feature type="region of interest" description="Disordered" evidence="1">
    <location>
        <begin position="1"/>
        <end position="56"/>
    </location>
</feature>
<dbReference type="EMBL" id="JAVREY010000079">
    <property type="protein sequence ID" value="MDT0468634.1"/>
    <property type="molecule type" value="Genomic_DNA"/>
</dbReference>
<comment type="caution">
    <text evidence="3">The sequence shown here is derived from an EMBL/GenBank/DDBJ whole genome shotgun (WGS) entry which is preliminary data.</text>
</comment>
<organism evidence="3 4">
    <name type="scientific">Streptomyces gibsoniae</name>
    <dbReference type="NCBI Taxonomy" id="3075529"/>
    <lineage>
        <taxon>Bacteria</taxon>
        <taxon>Bacillati</taxon>
        <taxon>Actinomycetota</taxon>
        <taxon>Actinomycetes</taxon>
        <taxon>Kitasatosporales</taxon>
        <taxon>Streptomycetaceae</taxon>
        <taxon>Streptomyces</taxon>
    </lineage>
</organism>
<keyword evidence="2" id="KW-0472">Membrane</keyword>
<keyword evidence="4" id="KW-1185">Reference proteome</keyword>
<dbReference type="RefSeq" id="WP_311700077.1">
    <property type="nucleotide sequence ID" value="NZ_JAVREY010000079.1"/>
</dbReference>
<gene>
    <name evidence="3" type="ORF">RM764_37575</name>
</gene>
<name>A0ABU2U5X3_9ACTN</name>
<evidence type="ECO:0000313" key="4">
    <source>
        <dbReference type="Proteomes" id="UP001183809"/>
    </source>
</evidence>
<protein>
    <submittedName>
        <fullName evidence="3">Uncharacterized protein</fullName>
    </submittedName>
</protein>
<sequence>MTTTASSDGTPEPQPSDDGGPPAQPGGPSGNSGDSPPSPPAQPPQQPQTPAATGGAADESFQAITSELFGVDPGASRRKKTRWAVLLSVRGVLTFLCGTLAATAIGYLLIGFDVHKQNDKQKEYDASQTPFTVAVQPEKGDPRQEWAMVLDRELTADETRKLTSSTDSSTAFSYLKALGGHLLEYPSVLENAPKQHMQRMPTGRTELSDTFKMSVLSTRASAVVIDDWKVTDVACRKSTVQTVVAHPPQGGAVYQGIQLHVPPLSDEPVLTDDTEEQGEPYFDTHYIEVGGGQPSGGLRVEAIAPRGQSCEWGIRVHYVDAYQKGQWIQLTDRQGKALRVRTESVPLNPRQKWFFGSVPWTPCHLRPKDPTCDLL</sequence>
<accession>A0ABU2U5X3</accession>
<keyword evidence="2" id="KW-1133">Transmembrane helix</keyword>
<evidence type="ECO:0000313" key="3">
    <source>
        <dbReference type="EMBL" id="MDT0468634.1"/>
    </source>
</evidence>
<feature type="transmembrane region" description="Helical" evidence="2">
    <location>
        <begin position="83"/>
        <end position="110"/>
    </location>
</feature>
<evidence type="ECO:0000256" key="1">
    <source>
        <dbReference type="SAM" id="MobiDB-lite"/>
    </source>
</evidence>